<keyword evidence="3" id="KW-1185">Reference proteome</keyword>
<dbReference type="PROSITE" id="PS50097">
    <property type="entry name" value="BTB"/>
    <property type="match status" value="1"/>
</dbReference>
<dbReference type="CDD" id="cd18186">
    <property type="entry name" value="BTB_POZ_ZBTB_KLHL-like"/>
    <property type="match status" value="1"/>
</dbReference>
<dbReference type="Pfam" id="PF00651">
    <property type="entry name" value="BTB"/>
    <property type="match status" value="1"/>
</dbReference>
<accession>S8FC09</accession>
<dbReference type="Gene3D" id="3.30.710.10">
    <property type="entry name" value="Potassium Channel Kv1.1, Chain A"/>
    <property type="match status" value="1"/>
</dbReference>
<reference evidence="2 3" key="1">
    <citation type="journal article" date="2012" name="Science">
        <title>The Paleozoic origin of enzymatic lignin decomposition reconstructed from 31 fungal genomes.</title>
        <authorList>
            <person name="Floudas D."/>
            <person name="Binder M."/>
            <person name="Riley R."/>
            <person name="Barry K."/>
            <person name="Blanchette R.A."/>
            <person name="Henrissat B."/>
            <person name="Martinez A.T."/>
            <person name="Otillar R."/>
            <person name="Spatafora J.W."/>
            <person name="Yadav J.S."/>
            <person name="Aerts A."/>
            <person name="Benoit I."/>
            <person name="Boyd A."/>
            <person name="Carlson A."/>
            <person name="Copeland A."/>
            <person name="Coutinho P.M."/>
            <person name="de Vries R.P."/>
            <person name="Ferreira P."/>
            <person name="Findley K."/>
            <person name="Foster B."/>
            <person name="Gaskell J."/>
            <person name="Glotzer D."/>
            <person name="Gorecki P."/>
            <person name="Heitman J."/>
            <person name="Hesse C."/>
            <person name="Hori C."/>
            <person name="Igarashi K."/>
            <person name="Jurgens J.A."/>
            <person name="Kallen N."/>
            <person name="Kersten P."/>
            <person name="Kohler A."/>
            <person name="Kuees U."/>
            <person name="Kumar T.K.A."/>
            <person name="Kuo A."/>
            <person name="LaButti K."/>
            <person name="Larrondo L.F."/>
            <person name="Lindquist E."/>
            <person name="Ling A."/>
            <person name="Lombard V."/>
            <person name="Lucas S."/>
            <person name="Lundell T."/>
            <person name="Martin R."/>
            <person name="McLaughlin D.J."/>
            <person name="Morgenstern I."/>
            <person name="Morin E."/>
            <person name="Murat C."/>
            <person name="Nagy L.G."/>
            <person name="Nolan M."/>
            <person name="Ohm R.A."/>
            <person name="Patyshakuliyeva A."/>
            <person name="Rokas A."/>
            <person name="Ruiz-Duenas F.J."/>
            <person name="Sabat G."/>
            <person name="Salamov A."/>
            <person name="Samejima M."/>
            <person name="Schmutz J."/>
            <person name="Slot J.C."/>
            <person name="St John F."/>
            <person name="Stenlid J."/>
            <person name="Sun H."/>
            <person name="Sun S."/>
            <person name="Syed K."/>
            <person name="Tsang A."/>
            <person name="Wiebenga A."/>
            <person name="Young D."/>
            <person name="Pisabarro A."/>
            <person name="Eastwood D.C."/>
            <person name="Martin F."/>
            <person name="Cullen D."/>
            <person name="Grigoriev I.V."/>
            <person name="Hibbett D.S."/>
        </authorList>
    </citation>
    <scope>NUCLEOTIDE SEQUENCE</scope>
    <source>
        <strain evidence="3">FP-58527</strain>
    </source>
</reference>
<dbReference type="SUPFAM" id="SSF54695">
    <property type="entry name" value="POZ domain"/>
    <property type="match status" value="1"/>
</dbReference>
<feature type="non-terminal residue" evidence="2">
    <location>
        <position position="145"/>
    </location>
</feature>
<gene>
    <name evidence="2" type="ORF">FOMPIDRAFT_44312</name>
</gene>
<evidence type="ECO:0000259" key="1">
    <source>
        <dbReference type="PROSITE" id="PS50097"/>
    </source>
</evidence>
<dbReference type="AlphaFoldDB" id="S8FC09"/>
<dbReference type="InParanoid" id="S8FC09"/>
<sequence>MSQPALKRPRVAFDDDFERKILLNHPTLYYDDGNVILRSKSTLFRVHRSILYKNSPVFRELFERREDTQPETLRGCMHIALDDSKEEVEALLNVIYDGFHNDFPELNVITFPTLANIYRMATKYRINRARADILARIKEEWPFDL</sequence>
<dbReference type="OrthoDB" id="3218112at2759"/>
<evidence type="ECO:0000313" key="3">
    <source>
        <dbReference type="Proteomes" id="UP000015241"/>
    </source>
</evidence>
<dbReference type="SMART" id="SM00225">
    <property type="entry name" value="BTB"/>
    <property type="match status" value="1"/>
</dbReference>
<dbReference type="InterPro" id="IPR000210">
    <property type="entry name" value="BTB/POZ_dom"/>
</dbReference>
<dbReference type="HOGENOM" id="CLU_123996_0_0_1"/>
<dbReference type="EMBL" id="KE504159">
    <property type="protein sequence ID" value="EPS99145.1"/>
    <property type="molecule type" value="Genomic_DNA"/>
</dbReference>
<dbReference type="Proteomes" id="UP000015241">
    <property type="component" value="Unassembled WGS sequence"/>
</dbReference>
<dbReference type="InterPro" id="IPR011333">
    <property type="entry name" value="SKP1/BTB/POZ_sf"/>
</dbReference>
<dbReference type="eggNOG" id="ENOG502R1CZ">
    <property type="taxonomic scope" value="Eukaryota"/>
</dbReference>
<protein>
    <recommendedName>
        <fullName evidence="1">BTB domain-containing protein</fullName>
    </recommendedName>
</protein>
<name>S8FC09_FOMSC</name>
<proteinExistence type="predicted"/>
<dbReference type="STRING" id="743788.S8FC09"/>
<organism evidence="2 3">
    <name type="scientific">Fomitopsis schrenkii</name>
    <name type="common">Brown rot fungus</name>
    <dbReference type="NCBI Taxonomy" id="2126942"/>
    <lineage>
        <taxon>Eukaryota</taxon>
        <taxon>Fungi</taxon>
        <taxon>Dikarya</taxon>
        <taxon>Basidiomycota</taxon>
        <taxon>Agaricomycotina</taxon>
        <taxon>Agaricomycetes</taxon>
        <taxon>Polyporales</taxon>
        <taxon>Fomitopsis</taxon>
    </lineage>
</organism>
<feature type="domain" description="BTB" evidence="1">
    <location>
        <begin position="33"/>
        <end position="98"/>
    </location>
</feature>
<evidence type="ECO:0000313" key="2">
    <source>
        <dbReference type="EMBL" id="EPS99145.1"/>
    </source>
</evidence>